<dbReference type="GO" id="GO:0016779">
    <property type="term" value="F:nucleotidyltransferase activity"/>
    <property type="evidence" value="ECO:0007669"/>
    <property type="project" value="UniProtKB-KW"/>
</dbReference>
<dbReference type="GeneID" id="42307600"/>
<dbReference type="Proteomes" id="UP000182836">
    <property type="component" value="Unassembled WGS sequence"/>
</dbReference>
<gene>
    <name evidence="1" type="ORF">AF333_20845</name>
    <name evidence="2" type="ORF">SAMN04487909_1395</name>
</gene>
<evidence type="ECO:0000313" key="2">
    <source>
        <dbReference type="EMBL" id="SDK10580.1"/>
    </source>
</evidence>
<dbReference type="RefSeq" id="WP_043068376.1">
    <property type="nucleotide sequence ID" value="NZ_BJOA01000128.1"/>
</dbReference>
<proteinExistence type="predicted"/>
<dbReference type="Pfam" id="PF04439">
    <property type="entry name" value="Adenyl_transf"/>
    <property type="match status" value="1"/>
</dbReference>
<dbReference type="Gene3D" id="3.30.460.10">
    <property type="entry name" value="Beta Polymerase, domain 2"/>
    <property type="match status" value="1"/>
</dbReference>
<protein>
    <submittedName>
        <fullName evidence="2">Aminoglycoside 6-adenylyltransferase</fullName>
    </submittedName>
    <submittedName>
        <fullName evidence="1">Aminoglycoside adenylyltransferase</fullName>
    </submittedName>
</protein>
<dbReference type="InterPro" id="IPR043519">
    <property type="entry name" value="NT_sf"/>
</dbReference>
<reference evidence="2 4" key="2">
    <citation type="submission" date="2016-10" db="EMBL/GenBank/DDBJ databases">
        <authorList>
            <person name="de Groot N.N."/>
        </authorList>
    </citation>
    <scope>NUCLEOTIDE SEQUENCE [LARGE SCALE GENOMIC DNA]</scope>
    <source>
        <strain evidence="2 4">DSM 2895</strain>
    </source>
</reference>
<evidence type="ECO:0000313" key="4">
    <source>
        <dbReference type="Proteomes" id="UP000182836"/>
    </source>
</evidence>
<dbReference type="OrthoDB" id="9776406at2"/>
<keyword evidence="3" id="KW-1185">Reference proteome</keyword>
<dbReference type="Proteomes" id="UP000037269">
    <property type="component" value="Unassembled WGS sequence"/>
</dbReference>
<evidence type="ECO:0000313" key="1">
    <source>
        <dbReference type="EMBL" id="KON97546.1"/>
    </source>
</evidence>
<dbReference type="SUPFAM" id="SSF81631">
    <property type="entry name" value="PAP/OAS1 substrate-binding domain"/>
    <property type="match status" value="1"/>
</dbReference>
<organism evidence="1 3">
    <name type="scientific">Aneurinibacillus migulanus</name>
    <name type="common">Bacillus migulanus</name>
    <dbReference type="NCBI Taxonomy" id="47500"/>
    <lineage>
        <taxon>Bacteria</taxon>
        <taxon>Bacillati</taxon>
        <taxon>Bacillota</taxon>
        <taxon>Bacilli</taxon>
        <taxon>Bacillales</taxon>
        <taxon>Paenibacillaceae</taxon>
        <taxon>Aneurinibacillus group</taxon>
        <taxon>Aneurinibacillus</taxon>
    </lineage>
</organism>
<dbReference type="EMBL" id="FNED01000039">
    <property type="protein sequence ID" value="SDK10580.1"/>
    <property type="molecule type" value="Genomic_DNA"/>
</dbReference>
<dbReference type="SUPFAM" id="SSF81301">
    <property type="entry name" value="Nucleotidyltransferase"/>
    <property type="match status" value="1"/>
</dbReference>
<keyword evidence="1" id="KW-0548">Nucleotidyltransferase</keyword>
<dbReference type="AlphaFoldDB" id="A0A0D1XH22"/>
<dbReference type="Gene3D" id="1.20.120.330">
    <property type="entry name" value="Nucleotidyltransferases domain 2"/>
    <property type="match status" value="1"/>
</dbReference>
<reference evidence="1 3" key="1">
    <citation type="submission" date="2015-07" db="EMBL/GenBank/DDBJ databases">
        <title>Fjat-14205 dsm 2895.</title>
        <authorList>
            <person name="Liu B."/>
            <person name="Wang J."/>
            <person name="Zhu Y."/>
            <person name="Liu G."/>
            <person name="Chen Q."/>
            <person name="Chen Z."/>
            <person name="Lan J."/>
            <person name="Che J."/>
            <person name="Ge C."/>
            <person name="Shi H."/>
            <person name="Pan Z."/>
            <person name="Liu X."/>
        </authorList>
    </citation>
    <scope>NUCLEOTIDE SEQUENCE [LARGE SCALE GENOMIC DNA]</scope>
    <source>
        <strain evidence="1 3">DSM 2895</strain>
    </source>
</reference>
<accession>A0A0D1XH22</accession>
<keyword evidence="1" id="KW-0808">Transferase</keyword>
<dbReference type="EMBL" id="LGUG01000004">
    <property type="protein sequence ID" value="KON97546.1"/>
    <property type="molecule type" value="Genomic_DNA"/>
</dbReference>
<dbReference type="InterPro" id="IPR007530">
    <property type="entry name" value="Aminoglycoside_adenylylTfrase"/>
</dbReference>
<name>A0A0D1XH22_ANEMI</name>
<dbReference type="PATRIC" id="fig|47500.8.peg.3809"/>
<sequence>MRTEREMMDMIMATAEEDARIRAVIMNGSRTNITVNRDCFQDYDIVYVVDDIESFISNHRWVDQFGDRIIMQMPEDMILPPAEEDGNFPYLMLFTDGKRLDLTLVPIENADELIDSDSLSMLLLDKDNRFEPFPPSSDDDYWIEPPTAKQFSDCCNEFWWCSTNVAKGLWRKELPFVKMMLEESMRNMLHYVLEWRIGINTQFSVSAGKYGKYFEKYLEEQAWNELKATYSNSDYANIWDSFFAMCSLFRNIAVRVADHFGYEYPYDEDRRVTAYLRHVQLLPEDATEIY</sequence>
<evidence type="ECO:0000313" key="3">
    <source>
        <dbReference type="Proteomes" id="UP000037269"/>
    </source>
</evidence>
<dbReference type="PIRSF" id="PIRSF000812">
    <property type="entry name" value="AAD"/>
    <property type="match status" value="1"/>
</dbReference>
<dbReference type="STRING" id="47500.AF333_20845"/>